<protein>
    <submittedName>
        <fullName evidence="2">Uncharacterized protein</fullName>
    </submittedName>
</protein>
<keyword evidence="3" id="KW-1185">Reference proteome</keyword>
<gene>
    <name evidence="2" type="ORF">EIP91_006466</name>
</gene>
<evidence type="ECO:0000313" key="3">
    <source>
        <dbReference type="Proteomes" id="UP000292702"/>
    </source>
</evidence>
<evidence type="ECO:0000313" key="2">
    <source>
        <dbReference type="EMBL" id="TCD62741.1"/>
    </source>
</evidence>
<accession>A0A4R0R5M8</accession>
<dbReference type="AlphaFoldDB" id="A0A4R0R5M8"/>
<feature type="non-terminal residue" evidence="2">
    <location>
        <position position="91"/>
    </location>
</feature>
<reference evidence="2 3" key="1">
    <citation type="submission" date="2018-11" db="EMBL/GenBank/DDBJ databases">
        <title>Genome assembly of Steccherinum ochraceum LE-BIN_3174, the white-rot fungus of the Steccherinaceae family (The Residual Polyporoid clade, Polyporales, Basidiomycota).</title>
        <authorList>
            <person name="Fedorova T.V."/>
            <person name="Glazunova O.A."/>
            <person name="Landesman E.O."/>
            <person name="Moiseenko K.V."/>
            <person name="Psurtseva N.V."/>
            <person name="Savinova O.S."/>
            <person name="Shakhova N.V."/>
            <person name="Tyazhelova T.V."/>
            <person name="Vasina D.V."/>
        </authorList>
    </citation>
    <scope>NUCLEOTIDE SEQUENCE [LARGE SCALE GENOMIC DNA]</scope>
    <source>
        <strain evidence="2 3">LE-BIN_3174</strain>
    </source>
</reference>
<dbReference type="Proteomes" id="UP000292702">
    <property type="component" value="Unassembled WGS sequence"/>
</dbReference>
<sequence>MSAPYNLRSRGSNTGQGTGEIPGAFNHSMTGDPAFSPPPLPDSSELSLDDSRSEQQVLPEDDPEHSGAHSSSRIPSPDPSGVHAHGEEYSS</sequence>
<organism evidence="2 3">
    <name type="scientific">Steccherinum ochraceum</name>
    <dbReference type="NCBI Taxonomy" id="92696"/>
    <lineage>
        <taxon>Eukaryota</taxon>
        <taxon>Fungi</taxon>
        <taxon>Dikarya</taxon>
        <taxon>Basidiomycota</taxon>
        <taxon>Agaricomycotina</taxon>
        <taxon>Agaricomycetes</taxon>
        <taxon>Polyporales</taxon>
        <taxon>Steccherinaceae</taxon>
        <taxon>Steccherinum</taxon>
    </lineage>
</organism>
<name>A0A4R0R5M8_9APHY</name>
<feature type="region of interest" description="Disordered" evidence="1">
    <location>
        <begin position="1"/>
        <end position="91"/>
    </location>
</feature>
<evidence type="ECO:0000256" key="1">
    <source>
        <dbReference type="SAM" id="MobiDB-lite"/>
    </source>
</evidence>
<dbReference type="EMBL" id="RWJN01000349">
    <property type="protein sequence ID" value="TCD62741.1"/>
    <property type="molecule type" value="Genomic_DNA"/>
</dbReference>
<comment type="caution">
    <text evidence="2">The sequence shown here is derived from an EMBL/GenBank/DDBJ whole genome shotgun (WGS) entry which is preliminary data.</text>
</comment>
<proteinExistence type="predicted"/>